<evidence type="ECO:0000256" key="14">
    <source>
        <dbReference type="ARBA" id="ARBA00042865"/>
    </source>
</evidence>
<accession>A0A921TCM9</accession>
<proteinExistence type="predicted"/>
<evidence type="ECO:0000256" key="3">
    <source>
        <dbReference type="ARBA" id="ARBA00022676"/>
    </source>
</evidence>
<gene>
    <name evidence="16" type="ORF">PMES_01939</name>
</gene>
<keyword evidence="11" id="KW-0472">Membrane</keyword>
<evidence type="ECO:0000256" key="6">
    <source>
        <dbReference type="ARBA" id="ARBA00022723"/>
    </source>
</evidence>
<sequence length="524" mass="59663">MAQIAYILLAHKDPDAVIAQVRDLVSSGDSVALHYDACAPRAEMRKLRAALGRAPNVVLVKPRRCGWGDWSLVAASLTAMHTALARFPRCTHLYLISGDCMPIKPAHTIHRALDAADVDHIESFDYFESGWIKTGFRDERLIYRHYFNERRRKWFFYRSIDLQKALGLKRAVPLDLTMMIGSQWWCLRRTTAEALLDFCARRPDVMRFFRTTWIPDEIFFQTLVRHLVPRTQISNRAPTFLAFSEYGMPATFYDDHYEFLRGQDFLFARKISAEAGVLKRRLAALYAARDEVVALSGHGRQLYRFMTGQGRIGQRFAPRFWETESSLGRERELLIVICRKWHVAQRLRERIDRQAGIPSVGFVFDEEHAALPDLGGIENGMAKRTRHRRALLRMLFERFGSDRMVICLDPANIELLRDFDADRSSVRMLEIECSFGDDDLLGHARRIGLAGGTQEGGDLLDLIGALRRKMFGESDAIRDAQFRSISVLREAASGAENATALAAFLGLPLSDCRAILAEGTLFDD</sequence>
<keyword evidence="12" id="KW-1015">Disulfide bond</keyword>
<evidence type="ECO:0000256" key="5">
    <source>
        <dbReference type="ARBA" id="ARBA00022692"/>
    </source>
</evidence>
<dbReference type="Pfam" id="PF19350">
    <property type="entry name" value="DUF5928"/>
    <property type="match status" value="1"/>
</dbReference>
<keyword evidence="7" id="KW-0256">Endoplasmic reticulum</keyword>
<dbReference type="InterPro" id="IPR043538">
    <property type="entry name" value="XYLT"/>
</dbReference>
<keyword evidence="4" id="KW-0808">Transferase</keyword>
<evidence type="ECO:0000256" key="13">
    <source>
        <dbReference type="ARBA" id="ARBA00023180"/>
    </source>
</evidence>
<protein>
    <recommendedName>
        <fullName evidence="14">Peptide O-xylosyltransferase</fullName>
    </recommendedName>
</protein>
<evidence type="ECO:0000256" key="1">
    <source>
        <dbReference type="ARBA" id="ARBA00004323"/>
    </source>
</evidence>
<keyword evidence="9" id="KW-1133">Transmembrane helix</keyword>
<evidence type="ECO:0000256" key="11">
    <source>
        <dbReference type="ARBA" id="ARBA00023136"/>
    </source>
</evidence>
<evidence type="ECO:0000256" key="4">
    <source>
        <dbReference type="ARBA" id="ARBA00022679"/>
    </source>
</evidence>
<evidence type="ECO:0000313" key="17">
    <source>
        <dbReference type="Proteomes" id="UP000698242"/>
    </source>
</evidence>
<dbReference type="Pfam" id="PF02485">
    <property type="entry name" value="Branch"/>
    <property type="match status" value="1"/>
</dbReference>
<dbReference type="PANTHER" id="PTHR46025">
    <property type="entry name" value="XYLOSYLTRANSFERASE OXT"/>
    <property type="match status" value="1"/>
</dbReference>
<dbReference type="OrthoDB" id="7943907at2"/>
<evidence type="ECO:0000313" key="16">
    <source>
        <dbReference type="EMBL" id="KAF0675853.1"/>
    </source>
</evidence>
<keyword evidence="13" id="KW-0325">Glycoprotein</keyword>
<dbReference type="RefSeq" id="WP_159965495.1">
    <property type="nucleotide sequence ID" value="NZ_APKE01000022.1"/>
</dbReference>
<keyword evidence="10" id="KW-0333">Golgi apparatus</keyword>
<keyword evidence="3" id="KW-0328">Glycosyltransferase</keyword>
<dbReference type="InterPro" id="IPR045972">
    <property type="entry name" value="DUF5928"/>
</dbReference>
<dbReference type="PANTHER" id="PTHR46025:SF3">
    <property type="entry name" value="XYLOSYLTRANSFERASE OXT"/>
    <property type="match status" value="1"/>
</dbReference>
<evidence type="ECO:0000256" key="9">
    <source>
        <dbReference type="ARBA" id="ARBA00022989"/>
    </source>
</evidence>
<keyword evidence="8" id="KW-0735">Signal-anchor</keyword>
<evidence type="ECO:0000256" key="10">
    <source>
        <dbReference type="ARBA" id="ARBA00023034"/>
    </source>
</evidence>
<feature type="domain" description="DUF5928" evidence="15">
    <location>
        <begin position="269"/>
        <end position="524"/>
    </location>
</feature>
<evidence type="ECO:0000256" key="2">
    <source>
        <dbReference type="ARBA" id="ARBA00004648"/>
    </source>
</evidence>
<dbReference type="Proteomes" id="UP000698242">
    <property type="component" value="Unassembled WGS sequence"/>
</dbReference>
<organism evidence="16 17">
    <name type="scientific">Profundibacterium mesophilum KAUST100406-0324</name>
    <dbReference type="NCBI Taxonomy" id="1037889"/>
    <lineage>
        <taxon>Bacteria</taxon>
        <taxon>Pseudomonadati</taxon>
        <taxon>Pseudomonadota</taxon>
        <taxon>Alphaproteobacteria</taxon>
        <taxon>Rhodobacterales</taxon>
        <taxon>Roseobacteraceae</taxon>
        <taxon>Profundibacterium</taxon>
    </lineage>
</organism>
<dbReference type="GO" id="GO:0016020">
    <property type="term" value="C:membrane"/>
    <property type="evidence" value="ECO:0007669"/>
    <property type="project" value="InterPro"/>
</dbReference>
<evidence type="ECO:0000256" key="8">
    <source>
        <dbReference type="ARBA" id="ARBA00022968"/>
    </source>
</evidence>
<dbReference type="GO" id="GO:0050650">
    <property type="term" value="P:chondroitin sulfate proteoglycan biosynthetic process"/>
    <property type="evidence" value="ECO:0007669"/>
    <property type="project" value="TreeGrafter"/>
</dbReference>
<reference evidence="16" key="1">
    <citation type="submission" date="2013-03" db="EMBL/GenBank/DDBJ databases">
        <title>Genome Sequence of the Profundibacterium mesophilum strain KAUST100406-0324T from Red Sea, a novel genus in the family Rhodobacteraceae.</title>
        <authorList>
            <person name="Essack M."/>
            <person name="Alam I."/>
            <person name="Lafi F."/>
            <person name="Alawi W."/>
            <person name="Kamanu F."/>
            <person name="Al-Suwailem A."/>
            <person name="Lee O.O."/>
            <person name="Xu Y."/>
            <person name="Bajic V."/>
            <person name="Qian P.-Y."/>
            <person name="Archer J."/>
        </authorList>
    </citation>
    <scope>NUCLEOTIDE SEQUENCE</scope>
    <source>
        <strain evidence="16">KAUST100406-0324</strain>
    </source>
</reference>
<keyword evidence="6" id="KW-0479">Metal-binding</keyword>
<comment type="subcellular location">
    <subcellularLocation>
        <location evidence="2">Endoplasmic reticulum membrane</location>
        <topology evidence="2">Single-pass type II membrane protein</topology>
    </subcellularLocation>
    <subcellularLocation>
        <location evidence="1">Golgi apparatus membrane</location>
        <topology evidence="1">Single-pass type II membrane protein</topology>
    </subcellularLocation>
</comment>
<keyword evidence="17" id="KW-1185">Reference proteome</keyword>
<evidence type="ECO:0000256" key="7">
    <source>
        <dbReference type="ARBA" id="ARBA00022824"/>
    </source>
</evidence>
<dbReference type="GO" id="GO:0046872">
    <property type="term" value="F:metal ion binding"/>
    <property type="evidence" value="ECO:0007669"/>
    <property type="project" value="UniProtKB-KW"/>
</dbReference>
<dbReference type="EMBL" id="APKE01000022">
    <property type="protein sequence ID" value="KAF0675853.1"/>
    <property type="molecule type" value="Genomic_DNA"/>
</dbReference>
<evidence type="ECO:0000259" key="15">
    <source>
        <dbReference type="Pfam" id="PF19350"/>
    </source>
</evidence>
<dbReference type="GO" id="GO:0015012">
    <property type="term" value="P:heparan sulfate proteoglycan biosynthetic process"/>
    <property type="evidence" value="ECO:0007669"/>
    <property type="project" value="TreeGrafter"/>
</dbReference>
<dbReference type="AlphaFoldDB" id="A0A921TCM9"/>
<dbReference type="InterPro" id="IPR003406">
    <property type="entry name" value="Glyco_trans_14"/>
</dbReference>
<keyword evidence="5" id="KW-0812">Transmembrane</keyword>
<name>A0A921TCM9_9RHOB</name>
<dbReference type="GO" id="GO:0030158">
    <property type="term" value="F:protein xylosyltransferase activity"/>
    <property type="evidence" value="ECO:0007669"/>
    <property type="project" value="InterPro"/>
</dbReference>
<comment type="caution">
    <text evidence="16">The sequence shown here is derived from an EMBL/GenBank/DDBJ whole genome shotgun (WGS) entry which is preliminary data.</text>
</comment>
<evidence type="ECO:0000256" key="12">
    <source>
        <dbReference type="ARBA" id="ARBA00023157"/>
    </source>
</evidence>